<evidence type="ECO:0000256" key="4">
    <source>
        <dbReference type="ARBA" id="ARBA00022729"/>
    </source>
</evidence>
<dbReference type="GO" id="GO:0005886">
    <property type="term" value="C:plasma membrane"/>
    <property type="evidence" value="ECO:0007669"/>
    <property type="project" value="UniProtKB-SubCell"/>
</dbReference>
<dbReference type="PANTHER" id="PTHR34296">
    <property type="entry name" value="TRANSCRIPTIONAL ACTIVATOR PROTEIN MED"/>
    <property type="match status" value="1"/>
</dbReference>
<feature type="domain" description="ABC transporter substrate-binding protein PnrA-like" evidence="7">
    <location>
        <begin position="29"/>
        <end position="311"/>
    </location>
</feature>
<proteinExistence type="inferred from homology"/>
<keyword evidence="9" id="KW-1185">Reference proteome</keyword>
<dbReference type="CDD" id="cd06353">
    <property type="entry name" value="PBP1_Med-like"/>
    <property type="match status" value="1"/>
</dbReference>
<evidence type="ECO:0000313" key="9">
    <source>
        <dbReference type="Proteomes" id="UP000030153"/>
    </source>
</evidence>
<keyword evidence="4" id="KW-0732">Signal</keyword>
<evidence type="ECO:0000313" key="8">
    <source>
        <dbReference type="EMBL" id="KGP90731.1"/>
    </source>
</evidence>
<dbReference type="Pfam" id="PF02608">
    <property type="entry name" value="Bmp"/>
    <property type="match status" value="1"/>
</dbReference>
<evidence type="ECO:0000256" key="3">
    <source>
        <dbReference type="ARBA" id="ARBA00022475"/>
    </source>
</evidence>
<keyword evidence="6" id="KW-0449">Lipoprotein</keyword>
<comment type="subcellular location">
    <subcellularLocation>
        <location evidence="1">Cell membrane</location>
        <topology evidence="1">Lipid-anchor</topology>
    </subcellularLocation>
</comment>
<dbReference type="SUPFAM" id="SSF53822">
    <property type="entry name" value="Periplasmic binding protein-like I"/>
    <property type="match status" value="1"/>
</dbReference>
<dbReference type="PROSITE" id="PS51257">
    <property type="entry name" value="PROKAR_LIPOPROTEIN"/>
    <property type="match status" value="1"/>
</dbReference>
<sequence>MKLRWLVYMGILVLALTGCTKTFGQGKVQKVGMLVESTVHDQAWGQKGYEGLLEIKEELNVDVYFKESVQSQLETQQAIEEFADKGVNLIFGHGSRYGQYFQELRQEYPDIRFVYFNGSVKGKNMTSLNFDAHAMGFFGGMLSAKVTESNQVGIIAAFEWQPEIEGFYEGVNYVNPEAEVNIQYVNSWNDTDRALYYYERMQRMGVDVFYPAGDGFSVPIIEEAKSNSVNAIGYVSDQSNIGTSTVLTSTVQHVDKLYVLAAERYNKGDLPEGILNFDFQDNVITLGEFGDQVPEDIKSLITSAVEEYKETGRLPNEVKNPDES</sequence>
<evidence type="ECO:0000256" key="6">
    <source>
        <dbReference type="ARBA" id="ARBA00023288"/>
    </source>
</evidence>
<evidence type="ECO:0000256" key="1">
    <source>
        <dbReference type="ARBA" id="ARBA00004193"/>
    </source>
</evidence>
<dbReference type="RefSeq" id="WP_232299539.1">
    <property type="nucleotide sequence ID" value="NZ_AVBG01000010.1"/>
</dbReference>
<dbReference type="PANTHER" id="PTHR34296:SF2">
    <property type="entry name" value="ABC TRANSPORTER GUANOSINE-BINDING PROTEIN NUPN"/>
    <property type="match status" value="1"/>
</dbReference>
<evidence type="ECO:0000259" key="7">
    <source>
        <dbReference type="Pfam" id="PF02608"/>
    </source>
</evidence>
<keyword evidence="3" id="KW-1003">Cell membrane</keyword>
<dbReference type="AlphaFoldDB" id="A0A0A2UW58"/>
<dbReference type="InterPro" id="IPR003760">
    <property type="entry name" value="PnrA-like"/>
</dbReference>
<dbReference type="EMBL" id="AVBG01000010">
    <property type="protein sequence ID" value="KGP90731.1"/>
    <property type="molecule type" value="Genomic_DNA"/>
</dbReference>
<gene>
    <name evidence="8" type="ORF">N780_03380</name>
</gene>
<reference evidence="8 9" key="1">
    <citation type="submission" date="2013-08" db="EMBL/GenBank/DDBJ databases">
        <title>Genome of Pontibacillus chungwhensis.</title>
        <authorList>
            <person name="Wang Q."/>
            <person name="Wang G."/>
        </authorList>
    </citation>
    <scope>NUCLEOTIDE SEQUENCE [LARGE SCALE GENOMIC DNA]</scope>
    <source>
        <strain evidence="8 9">BH030062</strain>
    </source>
</reference>
<evidence type="ECO:0000256" key="5">
    <source>
        <dbReference type="ARBA" id="ARBA00023136"/>
    </source>
</evidence>
<dbReference type="InterPro" id="IPR050957">
    <property type="entry name" value="BMP_lipoprotein"/>
</dbReference>
<comment type="similarity">
    <text evidence="2">Belongs to the BMP lipoprotein family.</text>
</comment>
<dbReference type="eggNOG" id="COG1744">
    <property type="taxonomic scope" value="Bacteria"/>
</dbReference>
<comment type="caution">
    <text evidence="8">The sequence shown here is derived from an EMBL/GenBank/DDBJ whole genome shotgun (WGS) entry which is preliminary data.</text>
</comment>
<keyword evidence="5" id="KW-0472">Membrane</keyword>
<dbReference type="InterPro" id="IPR028082">
    <property type="entry name" value="Peripla_BP_I"/>
</dbReference>
<organism evidence="8 9">
    <name type="scientific">Pontibacillus chungwhensis BH030062</name>
    <dbReference type="NCBI Taxonomy" id="1385513"/>
    <lineage>
        <taxon>Bacteria</taxon>
        <taxon>Bacillati</taxon>
        <taxon>Bacillota</taxon>
        <taxon>Bacilli</taxon>
        <taxon>Bacillales</taxon>
        <taxon>Bacillaceae</taxon>
        <taxon>Pontibacillus</taxon>
    </lineage>
</organism>
<evidence type="ECO:0000256" key="2">
    <source>
        <dbReference type="ARBA" id="ARBA00008610"/>
    </source>
</evidence>
<dbReference type="Proteomes" id="UP000030153">
    <property type="component" value="Unassembled WGS sequence"/>
</dbReference>
<accession>A0A0A2UW58</accession>
<protein>
    <submittedName>
        <fullName evidence="8">Transcriptional regulator</fullName>
    </submittedName>
</protein>
<dbReference type="Gene3D" id="3.40.50.2300">
    <property type="match status" value="2"/>
</dbReference>
<name>A0A0A2UW58_9BACI</name>
<dbReference type="STRING" id="1385513.N780_03380"/>